<dbReference type="AlphaFoldDB" id="A0A1F6CDT4"/>
<name>A0A1F6CDT4_9BACT</name>
<evidence type="ECO:0000313" key="8">
    <source>
        <dbReference type="Proteomes" id="UP000178344"/>
    </source>
</evidence>
<dbReference type="InterPro" id="IPR036870">
    <property type="entry name" value="Ribosomal_bS18_sf"/>
</dbReference>
<reference evidence="7 8" key="1">
    <citation type="journal article" date="2016" name="Nat. Commun.">
        <title>Thousands of microbial genomes shed light on interconnected biogeochemical processes in an aquifer system.</title>
        <authorList>
            <person name="Anantharaman K."/>
            <person name="Brown C.T."/>
            <person name="Hug L.A."/>
            <person name="Sharon I."/>
            <person name="Castelle C.J."/>
            <person name="Probst A.J."/>
            <person name="Thomas B.C."/>
            <person name="Singh A."/>
            <person name="Wilkins M.J."/>
            <person name="Karaoz U."/>
            <person name="Brodie E.L."/>
            <person name="Williams K.H."/>
            <person name="Hubbard S.S."/>
            <person name="Banfield J.F."/>
        </authorList>
    </citation>
    <scope>NUCLEOTIDE SEQUENCE [LARGE SCALE GENOMIC DNA]</scope>
</reference>
<evidence type="ECO:0000256" key="3">
    <source>
        <dbReference type="ARBA" id="ARBA00023274"/>
    </source>
</evidence>
<comment type="similarity">
    <text evidence="1 5 6">Belongs to the bacterial ribosomal protein bS18 family.</text>
</comment>
<evidence type="ECO:0000256" key="1">
    <source>
        <dbReference type="ARBA" id="ARBA00005589"/>
    </source>
</evidence>
<dbReference type="EMBL" id="MFKQ01000013">
    <property type="protein sequence ID" value="OGG47339.1"/>
    <property type="molecule type" value="Genomic_DNA"/>
</dbReference>
<keyword evidence="5" id="KW-0694">RNA-binding</keyword>
<proteinExistence type="inferred from homology"/>
<dbReference type="PRINTS" id="PR00974">
    <property type="entry name" value="RIBOSOMALS18"/>
</dbReference>
<dbReference type="PROSITE" id="PS00057">
    <property type="entry name" value="RIBOSOMAL_S18"/>
    <property type="match status" value="1"/>
</dbReference>
<evidence type="ECO:0000313" key="7">
    <source>
        <dbReference type="EMBL" id="OGG47339.1"/>
    </source>
</evidence>
<dbReference type="PANTHER" id="PTHR13479">
    <property type="entry name" value="30S RIBOSOMAL PROTEIN S18"/>
    <property type="match status" value="1"/>
</dbReference>
<dbReference type="SUPFAM" id="SSF46911">
    <property type="entry name" value="Ribosomal protein S18"/>
    <property type="match status" value="1"/>
</dbReference>
<dbReference type="GO" id="GO:0022627">
    <property type="term" value="C:cytosolic small ribosomal subunit"/>
    <property type="evidence" value="ECO:0007669"/>
    <property type="project" value="TreeGrafter"/>
</dbReference>
<dbReference type="InterPro" id="IPR001648">
    <property type="entry name" value="Ribosomal_bS18"/>
</dbReference>
<evidence type="ECO:0000256" key="2">
    <source>
        <dbReference type="ARBA" id="ARBA00022980"/>
    </source>
</evidence>
<dbReference type="PANTHER" id="PTHR13479:SF40">
    <property type="entry name" value="SMALL RIBOSOMAL SUBUNIT PROTEIN BS18M"/>
    <property type="match status" value="1"/>
</dbReference>
<keyword evidence="5" id="KW-0699">rRNA-binding</keyword>
<protein>
    <recommendedName>
        <fullName evidence="4 5">Small ribosomal subunit protein bS18</fullName>
    </recommendedName>
</protein>
<evidence type="ECO:0000256" key="6">
    <source>
        <dbReference type="RuleBase" id="RU003910"/>
    </source>
</evidence>
<dbReference type="Pfam" id="PF01084">
    <property type="entry name" value="Ribosomal_S18"/>
    <property type="match status" value="1"/>
</dbReference>
<organism evidence="7 8">
    <name type="scientific">Candidatus Kaiserbacteria bacterium RIFCSPHIGHO2_01_FULL_49_13</name>
    <dbReference type="NCBI Taxonomy" id="1798477"/>
    <lineage>
        <taxon>Bacteria</taxon>
        <taxon>Candidatus Kaiseribacteriota</taxon>
    </lineage>
</organism>
<comment type="function">
    <text evidence="5">Binds as a heterodimer with protein bS6 to the central domain of the 16S rRNA, where it helps stabilize the platform of the 30S subunit.</text>
</comment>
<comment type="caution">
    <text evidence="7">The sequence shown here is derived from an EMBL/GenBank/DDBJ whole genome shotgun (WGS) entry which is preliminary data.</text>
</comment>
<dbReference type="Gene3D" id="4.10.640.10">
    <property type="entry name" value="Ribosomal protein S18"/>
    <property type="match status" value="1"/>
</dbReference>
<dbReference type="Proteomes" id="UP000178344">
    <property type="component" value="Unassembled WGS sequence"/>
</dbReference>
<comment type="subunit">
    <text evidence="5">Part of the 30S ribosomal subunit. Forms a tight heterodimer with protein bS6.</text>
</comment>
<keyword evidence="3 5" id="KW-0687">Ribonucleoprotein</keyword>
<evidence type="ECO:0000256" key="4">
    <source>
        <dbReference type="ARBA" id="ARBA00035141"/>
    </source>
</evidence>
<dbReference type="GO" id="GO:0003735">
    <property type="term" value="F:structural constituent of ribosome"/>
    <property type="evidence" value="ECO:0007669"/>
    <property type="project" value="InterPro"/>
</dbReference>
<gene>
    <name evidence="5" type="primary">rpsR</name>
    <name evidence="7" type="ORF">A2671_01500</name>
</gene>
<dbReference type="InterPro" id="IPR018275">
    <property type="entry name" value="Ribosomal_bS18_CS"/>
</dbReference>
<accession>A0A1F6CDT4</accession>
<evidence type="ECO:0000256" key="5">
    <source>
        <dbReference type="HAMAP-Rule" id="MF_00270"/>
    </source>
</evidence>
<dbReference type="HAMAP" id="MF_00270">
    <property type="entry name" value="Ribosomal_bS18"/>
    <property type="match status" value="1"/>
</dbReference>
<keyword evidence="2 5" id="KW-0689">Ribosomal protein</keyword>
<dbReference type="GO" id="GO:0070181">
    <property type="term" value="F:small ribosomal subunit rRNA binding"/>
    <property type="evidence" value="ECO:0007669"/>
    <property type="project" value="TreeGrafter"/>
</dbReference>
<sequence length="68" mass="8110">MEKKNDYFAAKNIQHIDYKDVEILRKFLNPHGRILARRRTGISSKHQRELSEAVKRARFMALLPFVEQ</sequence>
<dbReference type="NCBIfam" id="TIGR00165">
    <property type="entry name" value="S18"/>
    <property type="match status" value="1"/>
</dbReference>
<dbReference type="GO" id="GO:0006412">
    <property type="term" value="P:translation"/>
    <property type="evidence" value="ECO:0007669"/>
    <property type="project" value="UniProtKB-UniRule"/>
</dbReference>